<dbReference type="EMBL" id="SLXK01000016">
    <property type="protein sequence ID" value="TCP28697.1"/>
    <property type="molecule type" value="Genomic_DNA"/>
</dbReference>
<dbReference type="AlphaFoldDB" id="A0A4R2P2C0"/>
<evidence type="ECO:0000259" key="1">
    <source>
        <dbReference type="Pfam" id="PF05651"/>
    </source>
</evidence>
<reference evidence="2 3" key="1">
    <citation type="submission" date="2019-03" db="EMBL/GenBank/DDBJ databases">
        <title>Genomic Encyclopedia of Type Strains, Phase IV (KMG-IV): sequencing the most valuable type-strain genomes for metagenomic binning, comparative biology and taxonomic classification.</title>
        <authorList>
            <person name="Goeker M."/>
        </authorList>
    </citation>
    <scope>NUCLEOTIDE SEQUENCE [LARGE SCALE GENOMIC DNA]</scope>
    <source>
        <strain evidence="2 3">DSM 19377</strain>
    </source>
</reference>
<gene>
    <name evidence="2" type="ORF">EV207_1167</name>
</gene>
<dbReference type="Proteomes" id="UP000295416">
    <property type="component" value="Unassembled WGS sequence"/>
</dbReference>
<organism evidence="2 3">
    <name type="scientific">Scopulibacillus darangshiensis</name>
    <dbReference type="NCBI Taxonomy" id="442528"/>
    <lineage>
        <taxon>Bacteria</taxon>
        <taxon>Bacillati</taxon>
        <taxon>Bacillota</taxon>
        <taxon>Bacilli</taxon>
        <taxon>Bacillales</taxon>
        <taxon>Sporolactobacillaceae</taxon>
        <taxon>Scopulibacillus</taxon>
    </lineage>
</organism>
<dbReference type="Pfam" id="PF05651">
    <property type="entry name" value="Diacid_rec"/>
    <property type="match status" value="1"/>
</dbReference>
<proteinExistence type="predicted"/>
<evidence type="ECO:0000313" key="3">
    <source>
        <dbReference type="Proteomes" id="UP000295416"/>
    </source>
</evidence>
<keyword evidence="3" id="KW-1185">Reference proteome</keyword>
<accession>A0A4R2P2C0</accession>
<sequence>MTDERGNIIGCTDPNRVGTLHQSSLDVIKRNDMISYYPEEVNTYPT</sequence>
<dbReference type="InterPro" id="IPR008599">
    <property type="entry name" value="Diacid_rec"/>
</dbReference>
<comment type="caution">
    <text evidence="2">The sequence shown here is derived from an EMBL/GenBank/DDBJ whole genome shotgun (WGS) entry which is preliminary data.</text>
</comment>
<name>A0A4R2P2C0_9BACL</name>
<feature type="domain" description="Putative sugar diacid recognition" evidence="1">
    <location>
        <begin position="2"/>
        <end position="42"/>
    </location>
</feature>
<evidence type="ECO:0000313" key="2">
    <source>
        <dbReference type="EMBL" id="TCP28697.1"/>
    </source>
</evidence>
<protein>
    <submittedName>
        <fullName evidence="2">Putative sugar diacid recognition protein</fullName>
    </submittedName>
</protein>